<accession>A0AAD6GJT0</accession>
<organism evidence="7 8">
    <name type="scientific">Penicillium frequentans</name>
    <dbReference type="NCBI Taxonomy" id="3151616"/>
    <lineage>
        <taxon>Eukaryota</taxon>
        <taxon>Fungi</taxon>
        <taxon>Dikarya</taxon>
        <taxon>Ascomycota</taxon>
        <taxon>Pezizomycotina</taxon>
        <taxon>Eurotiomycetes</taxon>
        <taxon>Eurotiomycetidae</taxon>
        <taxon>Eurotiales</taxon>
        <taxon>Aspergillaceae</taxon>
        <taxon>Penicillium</taxon>
    </lineage>
</organism>
<dbReference type="GO" id="GO:0071949">
    <property type="term" value="F:FAD binding"/>
    <property type="evidence" value="ECO:0007669"/>
    <property type="project" value="InterPro"/>
</dbReference>
<dbReference type="GO" id="GO:0004497">
    <property type="term" value="F:monooxygenase activity"/>
    <property type="evidence" value="ECO:0007669"/>
    <property type="project" value="UniProtKB-KW"/>
</dbReference>
<evidence type="ECO:0000256" key="3">
    <source>
        <dbReference type="ARBA" id="ARBA00022827"/>
    </source>
</evidence>
<keyword evidence="2" id="KW-0285">Flavoprotein</keyword>
<reference evidence="7 8" key="1">
    <citation type="journal article" date="2023" name="IMA Fungus">
        <title>Comparative genomic study of the Penicillium genus elucidates a diverse pangenome and 15 lateral gene transfer events.</title>
        <authorList>
            <person name="Petersen C."/>
            <person name="Sorensen T."/>
            <person name="Nielsen M.R."/>
            <person name="Sondergaard T.E."/>
            <person name="Sorensen J.L."/>
            <person name="Fitzpatrick D.A."/>
            <person name="Frisvad J.C."/>
            <person name="Nielsen K.L."/>
        </authorList>
    </citation>
    <scope>NUCLEOTIDE SEQUENCE [LARGE SCALE GENOMIC DNA]</scope>
    <source>
        <strain evidence="7 8">IBT 35679</strain>
    </source>
</reference>
<comment type="similarity">
    <text evidence="1">Belongs to the paxM FAD-dependent monooxygenase family.</text>
</comment>
<comment type="caution">
    <text evidence="7">The sequence shown here is derived from an EMBL/GenBank/DDBJ whole genome shotgun (WGS) entry which is preliminary data.</text>
</comment>
<evidence type="ECO:0000313" key="8">
    <source>
        <dbReference type="Proteomes" id="UP001220324"/>
    </source>
</evidence>
<name>A0AAD6GJT0_9EURO</name>
<dbReference type="InterPro" id="IPR050493">
    <property type="entry name" value="FAD-dep_Monooxygenase_BioMet"/>
</dbReference>
<keyword evidence="5" id="KW-0503">Monooxygenase</keyword>
<protein>
    <recommendedName>
        <fullName evidence="6">FAD-binding domain-containing protein</fullName>
    </recommendedName>
</protein>
<keyword evidence="8" id="KW-1185">Reference proteome</keyword>
<dbReference type="Gene3D" id="3.50.50.60">
    <property type="entry name" value="FAD/NAD(P)-binding domain"/>
    <property type="match status" value="1"/>
</dbReference>
<dbReference type="InterPro" id="IPR036188">
    <property type="entry name" value="FAD/NAD-bd_sf"/>
</dbReference>
<evidence type="ECO:0000256" key="2">
    <source>
        <dbReference type="ARBA" id="ARBA00022630"/>
    </source>
</evidence>
<dbReference type="AlphaFoldDB" id="A0AAD6GJT0"/>
<dbReference type="Pfam" id="PF01494">
    <property type="entry name" value="FAD_binding_3"/>
    <property type="match status" value="1"/>
</dbReference>
<feature type="domain" description="FAD-binding" evidence="6">
    <location>
        <begin position="184"/>
        <end position="387"/>
    </location>
</feature>
<evidence type="ECO:0000256" key="5">
    <source>
        <dbReference type="ARBA" id="ARBA00023033"/>
    </source>
</evidence>
<keyword evidence="4" id="KW-0560">Oxidoreductase</keyword>
<gene>
    <name evidence="7" type="ORF">N7494_002321</name>
</gene>
<keyword evidence="3" id="KW-0274">FAD</keyword>
<dbReference type="SUPFAM" id="SSF51905">
    <property type="entry name" value="FAD/NAD(P)-binding domain"/>
    <property type="match status" value="1"/>
</dbReference>
<dbReference type="InterPro" id="IPR002938">
    <property type="entry name" value="FAD-bd"/>
</dbReference>
<sequence length="479" mass="52594">MAYNIAKITSNLSINPSCGCSAYLSLKKHLPQPPAPAENHTYTIYEAYDTARDTTFQERPASVTGEGTTRSATLVVGGGLGVGPNGLNVLRRLDESLLQDVVRSGYPYSEFHIKSAYGWTLMQVQATAEVDGHAMNSVALSRHSIWQCLRDRIPDDVIVNKKIAKVVPNGSPTGKHLITFVDGSEPVEADLVIGADGLKSTVKRALFDVEKPEDDPYPPKYEGLVGVGGFTPVTESLRRNIPDGIMTITFGGSGMFGYVYSSSSQSDEHRASADHISSPGDTLTWWSTYGMKESPDPKTVDRTAITEDLRKRHANWSDPVIQEIIRSVKVETMYPTWTTPELPIWDRDGIVLLGDAAHALPPTSGQGSAQALEDSESFPMMLAHYLKRVYGNASTAETEKDAIQLAAKKHMALRYPRVRALLNEAQQRQQKKQEKGIVGEFVMYLILWLVGVFSPANPVKDVLEYNIADEVQKLLAGDT</sequence>
<dbReference type="Proteomes" id="UP001220324">
    <property type="component" value="Unassembled WGS sequence"/>
</dbReference>
<dbReference type="PANTHER" id="PTHR13789">
    <property type="entry name" value="MONOOXYGENASE"/>
    <property type="match status" value="1"/>
</dbReference>
<dbReference type="PRINTS" id="PR00420">
    <property type="entry name" value="RNGMNOXGNASE"/>
</dbReference>
<proteinExistence type="inferred from homology"/>
<evidence type="ECO:0000256" key="4">
    <source>
        <dbReference type="ARBA" id="ARBA00023002"/>
    </source>
</evidence>
<dbReference type="PANTHER" id="PTHR13789:SF309">
    <property type="entry name" value="PUTATIVE (AFU_ORTHOLOGUE AFUA_6G14510)-RELATED"/>
    <property type="match status" value="1"/>
</dbReference>
<evidence type="ECO:0000259" key="6">
    <source>
        <dbReference type="Pfam" id="PF01494"/>
    </source>
</evidence>
<evidence type="ECO:0000313" key="7">
    <source>
        <dbReference type="EMBL" id="KAJ5552943.1"/>
    </source>
</evidence>
<dbReference type="EMBL" id="JAQIZZ010000002">
    <property type="protein sequence ID" value="KAJ5552943.1"/>
    <property type="molecule type" value="Genomic_DNA"/>
</dbReference>
<evidence type="ECO:0000256" key="1">
    <source>
        <dbReference type="ARBA" id="ARBA00007992"/>
    </source>
</evidence>